<reference evidence="4" key="1">
    <citation type="journal article" date="2019" name="Int. J. Syst. Evol. Microbiol.">
        <title>The Global Catalogue of Microorganisms (GCM) 10K type strain sequencing project: providing services to taxonomists for standard genome sequencing and annotation.</title>
        <authorList>
            <consortium name="The Broad Institute Genomics Platform"/>
            <consortium name="The Broad Institute Genome Sequencing Center for Infectious Disease"/>
            <person name="Wu L."/>
            <person name="Ma J."/>
        </authorList>
    </citation>
    <scope>NUCLEOTIDE SEQUENCE [LARGE SCALE GENOMIC DNA]</scope>
    <source>
        <strain evidence="4">JCM 4816</strain>
    </source>
</reference>
<name>A0ABP6THW5_9ACTN</name>
<accession>A0ABP6THW5</accession>
<keyword evidence="4" id="KW-1185">Reference proteome</keyword>
<dbReference type="Pfam" id="PF07812">
    <property type="entry name" value="TfuA"/>
    <property type="match status" value="1"/>
</dbReference>
<comment type="caution">
    <text evidence="3">The sequence shown here is derived from an EMBL/GenBank/DDBJ whole genome shotgun (WGS) entry which is preliminary data.</text>
</comment>
<evidence type="ECO:0000313" key="3">
    <source>
        <dbReference type="EMBL" id="GAA3493961.1"/>
    </source>
</evidence>
<proteinExistence type="predicted"/>
<feature type="region of interest" description="Disordered" evidence="1">
    <location>
        <begin position="502"/>
        <end position="521"/>
    </location>
</feature>
<evidence type="ECO:0000256" key="1">
    <source>
        <dbReference type="SAM" id="MobiDB-lite"/>
    </source>
</evidence>
<organism evidence="3 4">
    <name type="scientific">Streptomyces prasinosporus</name>
    <dbReference type="NCBI Taxonomy" id="68256"/>
    <lineage>
        <taxon>Bacteria</taxon>
        <taxon>Bacillati</taxon>
        <taxon>Actinomycetota</taxon>
        <taxon>Actinomycetes</taxon>
        <taxon>Kitasatosporales</taxon>
        <taxon>Streptomycetaceae</taxon>
        <taxon>Streptomyces</taxon>
        <taxon>Streptomyces albogriseolus group</taxon>
    </lineage>
</organism>
<dbReference type="InterPro" id="IPR012924">
    <property type="entry name" value="TfuA_core"/>
</dbReference>
<feature type="domain" description="TfuA-like core" evidence="2">
    <location>
        <begin position="56"/>
        <end position="175"/>
    </location>
</feature>
<dbReference type="Proteomes" id="UP001501455">
    <property type="component" value="Unassembled WGS sequence"/>
</dbReference>
<feature type="region of interest" description="Disordered" evidence="1">
    <location>
        <begin position="330"/>
        <end position="353"/>
    </location>
</feature>
<protein>
    <recommendedName>
        <fullName evidence="2">TfuA-like core domain-containing protein</fullName>
    </recommendedName>
</protein>
<dbReference type="EMBL" id="BAAAXF010000014">
    <property type="protein sequence ID" value="GAA3493961.1"/>
    <property type="molecule type" value="Genomic_DNA"/>
</dbReference>
<sequence>MNRGSVASAVHVYAGPSLDTEAVHALLPDAVVHPPVRHGDLTASPVGAGDRVVILDGQFFQSASVRHKEICEVIARGAAVYGAASMGALRAAELGPYGMTGSGIVYRLYATGLIERDDEVALVHTEPDAGSRALTVALVSVRVALRRLVRQRVIGPDDEARLLTAAEELPFIARTWRAVLHHVEGVPRATADTIRDLAKGPAGAWDIKTQDARSLLARLARQLLPSVPSPPASVPTTVHMENWRRTADADSCTLLTAAQIYADDYPELHHRAVLRLFTGKHEDDLDRLERHAVDLARQRGLLALTKPLDVPVRDQADGEAEERLVDVVASLPPDPQAAEAVQPGDRPLDHPAEGAQAGAVGLASFSDHRSDASLAKESAVLVVVVATVREEHVGPPARPADHSRDRWNLVQQRQQLGDVVAVSAGQRHRERDALAVGDDVVLAARPCAVDRAGSAFGPLRAARTWEESITARDQSSWFFDRSLFSSSWCSWSQTPASFQAARRRQHVMPEPKPSSWGRYSH</sequence>
<evidence type="ECO:0000313" key="4">
    <source>
        <dbReference type="Proteomes" id="UP001501455"/>
    </source>
</evidence>
<gene>
    <name evidence="3" type="ORF">GCM10019016_010600</name>
</gene>
<evidence type="ECO:0000259" key="2">
    <source>
        <dbReference type="Pfam" id="PF07812"/>
    </source>
</evidence>